<dbReference type="KEGG" id="sdyn:Mal52_13990"/>
<name>A0A517ZKA5_9PLAN</name>
<proteinExistence type="predicted"/>
<sequence>MFHAESKLRYKVDHYLAHPEKLDQPKYLLTSSLAGIGG</sequence>
<evidence type="ECO:0000313" key="2">
    <source>
        <dbReference type="Proteomes" id="UP000319383"/>
    </source>
</evidence>
<accession>A0A517ZKA5</accession>
<evidence type="ECO:0000313" key="1">
    <source>
        <dbReference type="EMBL" id="QDU42929.1"/>
    </source>
</evidence>
<dbReference type="EMBL" id="CP036276">
    <property type="protein sequence ID" value="QDU42929.1"/>
    <property type="molecule type" value="Genomic_DNA"/>
</dbReference>
<dbReference type="AlphaFoldDB" id="A0A517ZKA5"/>
<keyword evidence="2" id="KW-1185">Reference proteome</keyword>
<reference evidence="1 2" key="1">
    <citation type="submission" date="2019-02" db="EMBL/GenBank/DDBJ databases">
        <title>Deep-cultivation of Planctomycetes and their phenomic and genomic characterization uncovers novel biology.</title>
        <authorList>
            <person name="Wiegand S."/>
            <person name="Jogler M."/>
            <person name="Boedeker C."/>
            <person name="Pinto D."/>
            <person name="Vollmers J."/>
            <person name="Rivas-Marin E."/>
            <person name="Kohn T."/>
            <person name="Peeters S.H."/>
            <person name="Heuer A."/>
            <person name="Rast P."/>
            <person name="Oberbeckmann S."/>
            <person name="Bunk B."/>
            <person name="Jeske O."/>
            <person name="Meyerdierks A."/>
            <person name="Storesund J.E."/>
            <person name="Kallscheuer N."/>
            <person name="Luecker S."/>
            <person name="Lage O.M."/>
            <person name="Pohl T."/>
            <person name="Merkel B.J."/>
            <person name="Hornburger P."/>
            <person name="Mueller R.-W."/>
            <person name="Bruemmer F."/>
            <person name="Labrenz M."/>
            <person name="Spormann A.M."/>
            <person name="Op den Camp H."/>
            <person name="Overmann J."/>
            <person name="Amann R."/>
            <person name="Jetten M.S.M."/>
            <person name="Mascher T."/>
            <person name="Medema M.H."/>
            <person name="Devos D.P."/>
            <person name="Kaster A.-K."/>
            <person name="Ovreas L."/>
            <person name="Rohde M."/>
            <person name="Galperin M.Y."/>
            <person name="Jogler C."/>
        </authorList>
    </citation>
    <scope>NUCLEOTIDE SEQUENCE [LARGE SCALE GENOMIC DNA]</scope>
    <source>
        <strain evidence="1 2">Mal52</strain>
    </source>
</reference>
<dbReference type="Proteomes" id="UP000319383">
    <property type="component" value="Chromosome"/>
</dbReference>
<gene>
    <name evidence="1" type="ORF">Mal52_13990</name>
</gene>
<organism evidence="1 2">
    <name type="scientific">Symmachiella dynata</name>
    <dbReference type="NCBI Taxonomy" id="2527995"/>
    <lineage>
        <taxon>Bacteria</taxon>
        <taxon>Pseudomonadati</taxon>
        <taxon>Planctomycetota</taxon>
        <taxon>Planctomycetia</taxon>
        <taxon>Planctomycetales</taxon>
        <taxon>Planctomycetaceae</taxon>
        <taxon>Symmachiella</taxon>
    </lineage>
</organism>
<protein>
    <submittedName>
        <fullName evidence="1">Uncharacterized protein</fullName>
    </submittedName>
</protein>